<dbReference type="HAMAP" id="MF_01220_B">
    <property type="entry name" value="PyrH_B"/>
    <property type="match status" value="1"/>
</dbReference>
<proteinExistence type="inferred from homology"/>
<dbReference type="GO" id="GO:0005737">
    <property type="term" value="C:cytoplasm"/>
    <property type="evidence" value="ECO:0007669"/>
    <property type="project" value="UniProtKB-SubCell"/>
</dbReference>
<feature type="binding site" evidence="11">
    <location>
        <position position="41"/>
    </location>
    <ligand>
        <name>UMP</name>
        <dbReference type="ChEBI" id="CHEBI:57865"/>
    </ligand>
</feature>
<sequence length="205" mass="22091">MCSGNKKVVEKGCEVAIVIGGGNIFRGVAGAAKGMDRVQGDYMGMLATVINGMALQGALEDAGIKTRLQSAIEMDKVAEPFIKRRAVRHLEKGRVVIFGAGTGNPYFTTDTAATLRAIEIDADVILKGTRVDGIYDSDPEKNADAVKYNSLSFDEVYAKNLKVMDMTAFTLSHENKLPIIVFDMNKDGNLEKIVDGENVGTLVDL</sequence>
<evidence type="ECO:0000256" key="8">
    <source>
        <dbReference type="ARBA" id="ARBA00022840"/>
    </source>
</evidence>
<reference evidence="13 14" key="1">
    <citation type="submission" date="2024-04" db="EMBL/GenBank/DDBJ databases">
        <title>Genome sequencing and assembly of rice foliar adapted Chryseobacterium endophyticum OsEnb-ALM-A6.</title>
        <authorList>
            <person name="Kumar S."/>
            <person name="Javed M."/>
            <person name="Chouhan V."/>
            <person name="Charishma K."/>
            <person name="Patel A."/>
            <person name="Kumar M."/>
            <person name="Sahu K.P."/>
            <person name="Kumar A."/>
        </authorList>
    </citation>
    <scope>NUCLEOTIDE SEQUENCE [LARGE SCALE GENOMIC DNA]</scope>
    <source>
        <strain evidence="13 14">OsEnb-ALM-A6</strain>
    </source>
</reference>
<dbReference type="PANTHER" id="PTHR42833">
    <property type="entry name" value="URIDYLATE KINASE"/>
    <property type="match status" value="1"/>
</dbReference>
<keyword evidence="5 11" id="KW-0808">Transferase</keyword>
<keyword evidence="14" id="KW-1185">Reference proteome</keyword>
<evidence type="ECO:0000256" key="9">
    <source>
        <dbReference type="ARBA" id="ARBA00022975"/>
    </source>
</evidence>
<feature type="binding site" evidence="11">
    <location>
        <position position="135"/>
    </location>
    <ligand>
        <name>ATP</name>
        <dbReference type="ChEBI" id="CHEBI:30616"/>
    </ligand>
</feature>
<evidence type="ECO:0000256" key="3">
    <source>
        <dbReference type="ARBA" id="ARBA00007614"/>
    </source>
</evidence>
<evidence type="ECO:0000256" key="4">
    <source>
        <dbReference type="ARBA" id="ARBA00022490"/>
    </source>
</evidence>
<evidence type="ECO:0000313" key="13">
    <source>
        <dbReference type="EMBL" id="XAO76503.1"/>
    </source>
</evidence>
<evidence type="ECO:0000256" key="5">
    <source>
        <dbReference type="ARBA" id="ARBA00022679"/>
    </source>
</evidence>
<comment type="subunit">
    <text evidence="11">Homohexamer.</text>
</comment>
<dbReference type="EC" id="2.7.4.22" evidence="11"/>
<dbReference type="GO" id="GO:0033862">
    <property type="term" value="F:UMP kinase activity"/>
    <property type="evidence" value="ECO:0007669"/>
    <property type="project" value="UniProtKB-EC"/>
</dbReference>
<feature type="binding site" evidence="11">
    <location>
        <position position="21"/>
    </location>
    <ligand>
        <name>UMP</name>
        <dbReference type="ChEBI" id="CHEBI:57865"/>
    </ligand>
</feature>
<dbReference type="PANTHER" id="PTHR42833:SF4">
    <property type="entry name" value="URIDYLATE KINASE PUMPKIN, CHLOROPLASTIC"/>
    <property type="match status" value="1"/>
</dbReference>
<protein>
    <recommendedName>
        <fullName evidence="11">Uridylate kinase</fullName>
        <shortName evidence="11">UK</shortName>
        <ecNumber evidence="11">2.7.4.22</ecNumber>
    </recommendedName>
    <alternativeName>
        <fullName evidence="11">Uridine monophosphate kinase</fullName>
        <shortName evidence="11">UMP kinase</shortName>
        <shortName evidence="11">UMPK</shortName>
    </alternativeName>
</protein>
<comment type="caution">
    <text evidence="11">Lacks conserved residue(s) required for the propagation of feature annotation.</text>
</comment>
<dbReference type="AlphaFoldDB" id="A0AAU6WW49"/>
<accession>A0AAU6WW49</accession>
<evidence type="ECO:0000256" key="2">
    <source>
        <dbReference type="ARBA" id="ARBA00004791"/>
    </source>
</evidence>
<dbReference type="InterPro" id="IPR036393">
    <property type="entry name" value="AceGlu_kinase-like_sf"/>
</dbReference>
<dbReference type="InterPro" id="IPR001048">
    <property type="entry name" value="Asp/Glu/Uridylate_kinase"/>
</dbReference>
<keyword evidence="9 11" id="KW-0665">Pyrimidine biosynthesis</keyword>
<comment type="function">
    <text evidence="11">Catalyzes the reversible phosphorylation of UMP to UDP.</text>
</comment>
<dbReference type="Gene3D" id="3.40.1160.10">
    <property type="entry name" value="Acetylglutamate kinase-like"/>
    <property type="match status" value="1"/>
</dbReference>
<dbReference type="CDD" id="cd04254">
    <property type="entry name" value="AAK_UMPK-PyrH-Ec"/>
    <property type="match status" value="1"/>
</dbReference>
<feature type="binding site" evidence="11">
    <location>
        <position position="22"/>
    </location>
    <ligand>
        <name>ATP</name>
        <dbReference type="ChEBI" id="CHEBI:30616"/>
    </ligand>
</feature>
<evidence type="ECO:0000259" key="12">
    <source>
        <dbReference type="Pfam" id="PF00696"/>
    </source>
</evidence>
<dbReference type="PIRSF" id="PIRSF005650">
    <property type="entry name" value="Uridylate_kin"/>
    <property type="match status" value="1"/>
</dbReference>
<evidence type="ECO:0000256" key="1">
    <source>
        <dbReference type="ARBA" id="ARBA00004496"/>
    </source>
</evidence>
<comment type="pathway">
    <text evidence="2 11">Pyrimidine metabolism; CTP biosynthesis via de novo pathway; UDP from UMP (UMPK route): step 1/1.</text>
</comment>
<keyword evidence="7 11" id="KW-0418">Kinase</keyword>
<keyword evidence="4 11" id="KW-0963">Cytoplasm</keyword>
<dbReference type="GO" id="GO:0005524">
    <property type="term" value="F:ATP binding"/>
    <property type="evidence" value="ECO:0007669"/>
    <property type="project" value="UniProtKB-KW"/>
</dbReference>
<feature type="binding site" evidence="11">
    <location>
        <position position="138"/>
    </location>
    <ligand>
        <name>ATP</name>
        <dbReference type="ChEBI" id="CHEBI:30616"/>
    </ligand>
</feature>
<organism evidence="13 14">
    <name type="scientific">Chryseobacterium endophyticum</name>
    <dbReference type="NCBI Taxonomy" id="1854762"/>
    <lineage>
        <taxon>Bacteria</taxon>
        <taxon>Pseudomonadati</taxon>
        <taxon>Bacteroidota</taxon>
        <taxon>Flavobacteriia</taxon>
        <taxon>Flavobacteriales</taxon>
        <taxon>Weeksellaceae</taxon>
        <taxon>Chryseobacterium group</taxon>
        <taxon>Chryseobacterium</taxon>
    </lineage>
</organism>
<comment type="activity regulation">
    <text evidence="11">Inhibited by UTP.</text>
</comment>
<dbReference type="FunFam" id="3.40.1160.10:FF:000001">
    <property type="entry name" value="Uridylate kinase"/>
    <property type="match status" value="1"/>
</dbReference>
<dbReference type="GO" id="GO:0006225">
    <property type="term" value="P:UDP biosynthetic process"/>
    <property type="evidence" value="ECO:0007669"/>
    <property type="project" value="TreeGrafter"/>
</dbReference>
<dbReference type="RefSeq" id="WP_345767836.1">
    <property type="nucleotide sequence ID" value="NZ_CP154834.1"/>
</dbReference>
<keyword evidence="6 11" id="KW-0547">Nucleotide-binding</keyword>
<evidence type="ECO:0000256" key="10">
    <source>
        <dbReference type="ARBA" id="ARBA00047767"/>
    </source>
</evidence>
<dbReference type="Pfam" id="PF00696">
    <property type="entry name" value="AA_kinase"/>
    <property type="match status" value="1"/>
</dbReference>
<comment type="catalytic activity">
    <reaction evidence="10 11">
        <text>UMP + ATP = UDP + ADP</text>
        <dbReference type="Rhea" id="RHEA:24400"/>
        <dbReference type="ChEBI" id="CHEBI:30616"/>
        <dbReference type="ChEBI" id="CHEBI:57865"/>
        <dbReference type="ChEBI" id="CHEBI:58223"/>
        <dbReference type="ChEBI" id="CHEBI:456216"/>
        <dbReference type="EC" id="2.7.4.22"/>
    </reaction>
</comment>
<evidence type="ECO:0000256" key="11">
    <source>
        <dbReference type="HAMAP-Rule" id="MF_01220"/>
    </source>
</evidence>
<comment type="similarity">
    <text evidence="3 11">Belongs to the UMP kinase family.</text>
</comment>
<comment type="subcellular location">
    <subcellularLocation>
        <location evidence="1 11">Cytoplasm</location>
    </subcellularLocation>
</comment>
<feature type="binding site" evidence="11">
    <location>
        <position position="26"/>
    </location>
    <ligand>
        <name>ATP</name>
        <dbReference type="ChEBI" id="CHEBI:30616"/>
    </ligand>
</feature>
<dbReference type="InterPro" id="IPR015963">
    <property type="entry name" value="Uridylate_kinase_bac"/>
</dbReference>
<dbReference type="EMBL" id="CP154834">
    <property type="protein sequence ID" value="XAO76503.1"/>
    <property type="molecule type" value="Genomic_DNA"/>
</dbReference>
<dbReference type="InterPro" id="IPR011817">
    <property type="entry name" value="Uridylate_kinase"/>
</dbReference>
<dbReference type="Proteomes" id="UP001463665">
    <property type="component" value="Chromosome"/>
</dbReference>
<dbReference type="SUPFAM" id="SSF53633">
    <property type="entry name" value="Carbamate kinase-like"/>
    <property type="match status" value="1"/>
</dbReference>
<feature type="domain" description="Aspartate/glutamate/uridylate kinase" evidence="12">
    <location>
        <begin position="7"/>
        <end position="183"/>
    </location>
</feature>
<evidence type="ECO:0000256" key="6">
    <source>
        <dbReference type="ARBA" id="ARBA00022741"/>
    </source>
</evidence>
<feature type="binding site" evidence="11">
    <location>
        <position position="129"/>
    </location>
    <ligand>
        <name>ATP</name>
        <dbReference type="ChEBI" id="CHEBI:30616"/>
    </ligand>
</feature>
<gene>
    <name evidence="11 13" type="primary">pyrH</name>
    <name evidence="13" type="ORF">AAFP95_14080</name>
</gene>
<keyword evidence="8 11" id="KW-0067">ATP-binding</keyword>
<dbReference type="GO" id="GO:0044210">
    <property type="term" value="P:'de novo' CTP biosynthetic process"/>
    <property type="evidence" value="ECO:0007669"/>
    <property type="project" value="UniProtKB-UniRule"/>
</dbReference>
<evidence type="ECO:0000313" key="14">
    <source>
        <dbReference type="Proteomes" id="UP001463665"/>
    </source>
</evidence>
<feature type="binding site" evidence="11">
    <location>
        <begin position="102"/>
        <end position="109"/>
    </location>
    <ligand>
        <name>UMP</name>
        <dbReference type="ChEBI" id="CHEBI:57865"/>
    </ligand>
</feature>
<dbReference type="NCBIfam" id="TIGR02075">
    <property type="entry name" value="pyrH_bact"/>
    <property type="match status" value="1"/>
</dbReference>
<name>A0AAU6WW49_9FLAO</name>
<evidence type="ECO:0000256" key="7">
    <source>
        <dbReference type="ARBA" id="ARBA00022777"/>
    </source>
</evidence>